<feature type="compositionally biased region" description="Gly residues" evidence="1">
    <location>
        <begin position="72"/>
        <end position="81"/>
    </location>
</feature>
<dbReference type="InterPro" id="IPR012337">
    <property type="entry name" value="RNaseH-like_sf"/>
</dbReference>
<sequence length="680" mass="73244">MDRPPVSRPSFPAGNRYAAVDGYGGGYGHRLASSRGQPGAPYGVAAPAQVRPLASPHGLGPPSRPLVAGDFSGKGDGLLGPGPGPVLYRPGNASSRPFLPLNDYASDPSSGNSSSRPFLPLNNYASDPSSGNSSSGSFLHLNNYTGNSGTAASTPFPPVEHTGAFDGSGVVTIDLENSVQVFNTIKRKVQKRSGHLYIGLDLEYCASSATDLDHRPFCPNDWYEYLKKYVNEGALVQIGPALAFEGPVPSPVEAYQVNVHIDVQSGGYHPSAVDFLESQGHKLAEYRDRGVMPEWLFADVLSHLPFGDDSVTWITFHGDRDVGFLLRLLIAGGRGTLPSDKLTFLHVFRDKFPLFYDVKVLAQLVQPRFAGKLTKLTKLLGVQRQGEEHFAGSDALLTLGYFNKIVEISAKTNIVSRMGLLSGLEELELSMTCGKSVNDSGINVLKVTAHNYDEEAARISDLVGNNFQFVAMQVLLPASQDILGTSAGAQSSYERVKKVLDSVDRFDLLIAFMNAEGVLGHGRVWQFSFNLRLDGADQDAYVCPRRLACVLASSGVTHRPNTVWVTVHGAYGIACLLKAFLSPVDLPHAYRDFIISRAACFPCLYDIGLLANSARDLALLPTGCNGGLGHISSALGVLEDPCEVVTLLRTFNAFQARPDFQSFVPGGLMERCCPACLNMQ</sequence>
<dbReference type="Gramene" id="TraesARI3D03G01868790.1">
    <property type="protein sequence ID" value="TraesARI3D03G01868790.1"/>
    <property type="gene ID" value="TraesARI3D03G01868790"/>
</dbReference>
<dbReference type="SUPFAM" id="SSF53098">
    <property type="entry name" value="Ribonuclease H-like"/>
    <property type="match status" value="2"/>
</dbReference>
<dbReference type="GO" id="GO:0003676">
    <property type="term" value="F:nucleic acid binding"/>
    <property type="evidence" value="ECO:0007669"/>
    <property type="project" value="InterPro"/>
</dbReference>
<dbReference type="Gramene" id="TraesNOR3D03G01863320.1">
    <property type="protein sequence ID" value="TraesNOR3D03G01863320.1"/>
    <property type="gene ID" value="TraesNOR3D03G01863320"/>
</dbReference>
<dbReference type="InterPro" id="IPR039637">
    <property type="entry name" value="CNOT7/CNOT8/Pop2"/>
</dbReference>
<dbReference type="GO" id="GO:0004535">
    <property type="term" value="F:poly(A)-specific ribonuclease activity"/>
    <property type="evidence" value="ECO:0000318"/>
    <property type="project" value="GO_Central"/>
</dbReference>
<dbReference type="Gramene" id="TraesCS3D02G126800.1">
    <property type="protein sequence ID" value="TraesCS3D02G126800.1"/>
    <property type="gene ID" value="TraesCS3D02G126800"/>
</dbReference>
<dbReference type="Gramene" id="TraesLAC3D03G01777850.1">
    <property type="protein sequence ID" value="TraesLAC3D03G01777850.1"/>
    <property type="gene ID" value="TraesLAC3D03G01777850"/>
</dbReference>
<organism evidence="2">
    <name type="scientific">Triticum aestivum</name>
    <name type="common">Wheat</name>
    <dbReference type="NCBI Taxonomy" id="4565"/>
    <lineage>
        <taxon>Eukaryota</taxon>
        <taxon>Viridiplantae</taxon>
        <taxon>Streptophyta</taxon>
        <taxon>Embryophyta</taxon>
        <taxon>Tracheophyta</taxon>
        <taxon>Spermatophyta</taxon>
        <taxon>Magnoliopsida</taxon>
        <taxon>Liliopsida</taxon>
        <taxon>Poales</taxon>
        <taxon>Poaceae</taxon>
        <taxon>BOP clade</taxon>
        <taxon>Pooideae</taxon>
        <taxon>Triticodae</taxon>
        <taxon>Triticeae</taxon>
        <taxon>Triticinae</taxon>
        <taxon>Triticum</taxon>
    </lineage>
</organism>
<dbReference type="AlphaFoldDB" id="A0A3B6GQ04"/>
<dbReference type="STRING" id="4565.A0A3B6GQ04"/>
<dbReference type="GO" id="GO:0030015">
    <property type="term" value="C:CCR4-NOT core complex"/>
    <property type="evidence" value="ECO:0000318"/>
    <property type="project" value="GO_Central"/>
</dbReference>
<keyword evidence="3" id="KW-1185">Reference proteome</keyword>
<evidence type="ECO:0000313" key="2">
    <source>
        <dbReference type="EnsemblPlants" id="TraesCS3D02G126800.1"/>
    </source>
</evidence>
<reference evidence="2" key="1">
    <citation type="submission" date="2018-08" db="EMBL/GenBank/DDBJ databases">
        <authorList>
            <person name="Rossello M."/>
        </authorList>
    </citation>
    <scope>NUCLEOTIDE SEQUENCE [LARGE SCALE GENOMIC DNA]</scope>
    <source>
        <strain evidence="2">cv. Chinese Spring</strain>
    </source>
</reference>
<evidence type="ECO:0000256" key="1">
    <source>
        <dbReference type="SAM" id="MobiDB-lite"/>
    </source>
</evidence>
<dbReference type="GO" id="GO:0000932">
    <property type="term" value="C:P-body"/>
    <property type="evidence" value="ECO:0000318"/>
    <property type="project" value="GO_Central"/>
</dbReference>
<dbReference type="Gene3D" id="3.30.420.10">
    <property type="entry name" value="Ribonuclease H-like superfamily/Ribonuclease H"/>
    <property type="match status" value="3"/>
</dbReference>
<dbReference type="Gramene" id="TraesCS3D03G0266200.1">
    <property type="protein sequence ID" value="TraesCS3D03G0266200.1.CDS"/>
    <property type="gene ID" value="TraesCS3D03G0266200"/>
</dbReference>
<dbReference type="Gramene" id="TraesMAC3D03G01834800.1">
    <property type="protein sequence ID" value="TraesMAC3D03G01834800.1"/>
    <property type="gene ID" value="TraesMAC3D03G01834800"/>
</dbReference>
<dbReference type="PANTHER" id="PTHR10797">
    <property type="entry name" value="CCR4-NOT TRANSCRIPTION COMPLEX SUBUNIT"/>
    <property type="match status" value="1"/>
</dbReference>
<feature type="compositionally biased region" description="Low complexity" evidence="1">
    <location>
        <begin position="106"/>
        <end position="115"/>
    </location>
</feature>
<dbReference type="Gramene" id="TraesJUL3D03G01854320.1">
    <property type="protein sequence ID" value="TraesJUL3D03G01854320.1"/>
    <property type="gene ID" value="TraesJUL3D03G01854320"/>
</dbReference>
<dbReference type="OrthoDB" id="693891at2759"/>
<dbReference type="Gramene" id="TraesJAG3D03G01845090.1">
    <property type="protein sequence ID" value="TraesJAG3D03G01845090.1"/>
    <property type="gene ID" value="TraesJAG3D03G01845090"/>
</dbReference>
<accession>A0A3B6GQ04</accession>
<dbReference type="GO" id="GO:0000288">
    <property type="term" value="P:nuclear-transcribed mRNA catabolic process, deadenylation-dependent decay"/>
    <property type="evidence" value="ECO:0000318"/>
    <property type="project" value="GO_Central"/>
</dbReference>
<dbReference type="Proteomes" id="UP000019116">
    <property type="component" value="Chromosome 3D"/>
</dbReference>
<proteinExistence type="predicted"/>
<dbReference type="EnsemblPlants" id="TraesCS3D02G126800.1">
    <property type="protein sequence ID" value="TraesCS3D02G126800.1"/>
    <property type="gene ID" value="TraesCS3D02G126800"/>
</dbReference>
<dbReference type="Gramene" id="TraesROB_scaffold_025999_01G000200.1">
    <property type="protein sequence ID" value="TraesROB_scaffold_025999_01G000200.1"/>
    <property type="gene ID" value="TraesROB_scaffold_025999_01G000200"/>
</dbReference>
<name>A0A3B6GQ04_WHEAT</name>
<dbReference type="Gramene" id="TraesLDM3D03G01834730.1">
    <property type="protein sequence ID" value="TraesLDM3D03G01834730.1"/>
    <property type="gene ID" value="TraesLDM3D03G01834730"/>
</dbReference>
<feature type="region of interest" description="Disordered" evidence="1">
    <location>
        <begin position="25"/>
        <end position="126"/>
    </location>
</feature>
<dbReference type="Gramene" id="TraesCLE_scaffold_096898_01G000100.1">
    <property type="protein sequence ID" value="TraesCLE_scaffold_096898_01G000100.1"/>
    <property type="gene ID" value="TraesCLE_scaffold_096898_01G000100"/>
</dbReference>
<dbReference type="Gramene" id="TraesCAD_scaffold_012667_01G000200.1">
    <property type="protein sequence ID" value="TraesCAD_scaffold_012667_01G000200.1"/>
    <property type="gene ID" value="TraesCAD_scaffold_012667_01G000200"/>
</dbReference>
<protein>
    <submittedName>
        <fullName evidence="2">Uncharacterized protein</fullName>
    </submittedName>
</protein>
<dbReference type="OMA" id="TLSCFFQ"/>
<dbReference type="Gramene" id="TraesWEE_scaffold_031715_01G000100.1">
    <property type="protein sequence ID" value="TraesWEE_scaffold_031715_01G000100.1"/>
    <property type="gene ID" value="TraesWEE_scaffold_031715_01G000100"/>
</dbReference>
<evidence type="ECO:0000313" key="3">
    <source>
        <dbReference type="Proteomes" id="UP000019116"/>
    </source>
</evidence>
<reference evidence="2" key="2">
    <citation type="submission" date="2018-10" db="UniProtKB">
        <authorList>
            <consortium name="EnsemblPlants"/>
        </authorList>
    </citation>
    <scope>IDENTIFICATION</scope>
</reference>
<dbReference type="SMR" id="A0A3B6GQ04"/>
<dbReference type="InterPro" id="IPR036397">
    <property type="entry name" value="RNaseH_sf"/>
</dbReference>